<evidence type="ECO:0000313" key="2">
    <source>
        <dbReference type="EMBL" id="MFD1862022.1"/>
    </source>
</evidence>
<keyword evidence="1" id="KW-0472">Membrane</keyword>
<dbReference type="RefSeq" id="WP_204890925.1">
    <property type="nucleotide sequence ID" value="NZ_JBHUFW010000004.1"/>
</dbReference>
<proteinExistence type="predicted"/>
<feature type="transmembrane region" description="Helical" evidence="1">
    <location>
        <begin position="41"/>
        <end position="64"/>
    </location>
</feature>
<dbReference type="EMBL" id="JBHUFW010000004">
    <property type="protein sequence ID" value="MFD1862022.1"/>
    <property type="molecule type" value="Genomic_DNA"/>
</dbReference>
<evidence type="ECO:0008006" key="4">
    <source>
        <dbReference type="Google" id="ProtNLM"/>
    </source>
</evidence>
<feature type="transmembrane region" description="Helical" evidence="1">
    <location>
        <begin position="7"/>
        <end position="29"/>
    </location>
</feature>
<organism evidence="2 3">
    <name type="scientific">Planococcus chinensis</name>
    <dbReference type="NCBI Taxonomy" id="272917"/>
    <lineage>
        <taxon>Bacteria</taxon>
        <taxon>Bacillati</taxon>
        <taxon>Bacillota</taxon>
        <taxon>Bacilli</taxon>
        <taxon>Bacillales</taxon>
        <taxon>Caryophanaceae</taxon>
        <taxon>Planococcus</taxon>
    </lineage>
</organism>
<keyword evidence="1" id="KW-1133">Transmembrane helix</keyword>
<reference evidence="3" key="1">
    <citation type="journal article" date="2019" name="Int. J. Syst. Evol. Microbiol.">
        <title>The Global Catalogue of Microorganisms (GCM) 10K type strain sequencing project: providing services to taxonomists for standard genome sequencing and annotation.</title>
        <authorList>
            <consortium name="The Broad Institute Genomics Platform"/>
            <consortium name="The Broad Institute Genome Sequencing Center for Infectious Disease"/>
            <person name="Wu L."/>
            <person name="Ma J."/>
        </authorList>
    </citation>
    <scope>NUCLEOTIDE SEQUENCE [LARGE SCALE GENOMIC DNA]</scope>
    <source>
        <strain evidence="3">CGMCC 1.15475</strain>
    </source>
</reference>
<gene>
    <name evidence="2" type="ORF">ACFSDB_03730</name>
</gene>
<protein>
    <recommendedName>
        <fullName evidence="4">DUF3923 family protein</fullName>
    </recommendedName>
</protein>
<evidence type="ECO:0000313" key="3">
    <source>
        <dbReference type="Proteomes" id="UP001597273"/>
    </source>
</evidence>
<evidence type="ECO:0000256" key="1">
    <source>
        <dbReference type="SAM" id="Phobius"/>
    </source>
</evidence>
<keyword evidence="3" id="KW-1185">Reference proteome</keyword>
<accession>A0ABW4QEM1</accession>
<sequence length="65" mass="7156">MRTFLQYLIFNIALILFHVFMYFVSVMGIGGGTGQEPRNEVFISLLIVAAIGASPNLLLLLNALL</sequence>
<keyword evidence="1" id="KW-0812">Transmembrane</keyword>
<comment type="caution">
    <text evidence="2">The sequence shown here is derived from an EMBL/GenBank/DDBJ whole genome shotgun (WGS) entry which is preliminary data.</text>
</comment>
<name>A0ABW4QEM1_9BACL</name>
<dbReference type="Proteomes" id="UP001597273">
    <property type="component" value="Unassembled WGS sequence"/>
</dbReference>